<dbReference type="Proteomes" id="UP001291653">
    <property type="component" value="Unassembled WGS sequence"/>
</dbReference>
<keyword evidence="2" id="KW-0472">Membrane</keyword>
<evidence type="ECO:0000313" key="4">
    <source>
        <dbReference type="Proteomes" id="UP001291653"/>
    </source>
</evidence>
<organism evidence="3 4">
    <name type="scientific">Streptomyces yaizuensis</name>
    <dbReference type="NCBI Taxonomy" id="2989713"/>
    <lineage>
        <taxon>Bacteria</taxon>
        <taxon>Bacillati</taxon>
        <taxon>Actinomycetota</taxon>
        <taxon>Actinomycetes</taxon>
        <taxon>Kitasatosporales</taxon>
        <taxon>Streptomycetaceae</taxon>
        <taxon>Streptomyces</taxon>
    </lineage>
</organism>
<dbReference type="RefSeq" id="WP_323446488.1">
    <property type="nucleotide sequence ID" value="NZ_BSBI01000003.1"/>
</dbReference>
<evidence type="ECO:0000256" key="1">
    <source>
        <dbReference type="SAM" id="MobiDB-lite"/>
    </source>
</evidence>
<keyword evidence="4" id="KW-1185">Reference proteome</keyword>
<sequence>MISEPELIGADGEIPPRPPAPPLPPVGDDAVIGDRPPRPPRAPLRAWLWALGGAAVASALWAGGLYAYASREPDPDGYRVSADLCEDAEMKAVTALYGARHEPDPSAQEHAAMDWSRCWYSFGEEVTGEGYQDGTGTVVIEYRLSRRTDPGPQFDADVMLENSFGGPVDLDPVPDLGERAFFARTESDEVPRLHVLDGQAVVSLYVDPPFDDEGTLPADVRKDTEKLMIMDMRDLLTALRR</sequence>
<keyword evidence="2" id="KW-0812">Transmembrane</keyword>
<gene>
    <name evidence="3" type="ORF">SYYSPA8_08885</name>
</gene>
<feature type="region of interest" description="Disordered" evidence="1">
    <location>
        <begin position="1"/>
        <end position="37"/>
    </location>
</feature>
<protein>
    <submittedName>
        <fullName evidence="3">Uncharacterized protein</fullName>
    </submittedName>
</protein>
<feature type="transmembrane region" description="Helical" evidence="2">
    <location>
        <begin position="46"/>
        <end position="69"/>
    </location>
</feature>
<evidence type="ECO:0000313" key="3">
    <source>
        <dbReference type="EMBL" id="GLF94396.1"/>
    </source>
</evidence>
<name>A0ABQ5NVL3_9ACTN</name>
<accession>A0ABQ5NVL3</accession>
<proteinExistence type="predicted"/>
<keyword evidence="2" id="KW-1133">Transmembrane helix</keyword>
<dbReference type="EMBL" id="BSBI01000003">
    <property type="protein sequence ID" value="GLF94396.1"/>
    <property type="molecule type" value="Genomic_DNA"/>
</dbReference>
<evidence type="ECO:0000256" key="2">
    <source>
        <dbReference type="SAM" id="Phobius"/>
    </source>
</evidence>
<reference evidence="3 4" key="1">
    <citation type="submission" date="2022-10" db="EMBL/GenBank/DDBJ databases">
        <title>Draft genome sequence of Streptomyces sp. YSPA8.</title>
        <authorList>
            <person name="Moriuchi R."/>
            <person name="Dohra H."/>
            <person name="Yamamura H."/>
            <person name="Kodani S."/>
        </authorList>
    </citation>
    <scope>NUCLEOTIDE SEQUENCE [LARGE SCALE GENOMIC DNA]</scope>
    <source>
        <strain evidence="3 4">YSPA8</strain>
    </source>
</reference>
<feature type="compositionally biased region" description="Pro residues" evidence="1">
    <location>
        <begin position="15"/>
        <end position="25"/>
    </location>
</feature>
<comment type="caution">
    <text evidence="3">The sequence shown here is derived from an EMBL/GenBank/DDBJ whole genome shotgun (WGS) entry which is preliminary data.</text>
</comment>